<gene>
    <name evidence="6" type="ORF">FC62_GL000999</name>
</gene>
<keyword evidence="7" id="KW-1185">Reference proteome</keyword>
<comment type="similarity">
    <text evidence="1 5">Belongs to the DNA glycosylase MPG family.</text>
</comment>
<dbReference type="GO" id="GO:0006284">
    <property type="term" value="P:base-excision repair"/>
    <property type="evidence" value="ECO:0007669"/>
    <property type="project" value="InterPro"/>
</dbReference>
<dbReference type="InterPro" id="IPR011034">
    <property type="entry name" value="Formyl_transferase-like_C_sf"/>
</dbReference>
<organism evidence="6 7">
    <name type="scientific">Amylolactobacillus amylotrophicus DSM 20534</name>
    <dbReference type="NCBI Taxonomy" id="1423722"/>
    <lineage>
        <taxon>Bacteria</taxon>
        <taxon>Bacillati</taxon>
        <taxon>Bacillota</taxon>
        <taxon>Bacilli</taxon>
        <taxon>Lactobacillales</taxon>
        <taxon>Lactobacillaceae</taxon>
        <taxon>Amylolactobacillus</taxon>
    </lineage>
</organism>
<proteinExistence type="inferred from homology"/>
<dbReference type="EC" id="3.2.2.-" evidence="5"/>
<keyword evidence="3 5" id="KW-0378">Hydrolase</keyword>
<dbReference type="InterPro" id="IPR036995">
    <property type="entry name" value="MPG_sf"/>
</dbReference>
<evidence type="ECO:0000256" key="5">
    <source>
        <dbReference type="HAMAP-Rule" id="MF_00527"/>
    </source>
</evidence>
<dbReference type="HAMAP" id="MF_00527">
    <property type="entry name" value="3MGH"/>
    <property type="match status" value="1"/>
</dbReference>
<evidence type="ECO:0000256" key="3">
    <source>
        <dbReference type="ARBA" id="ARBA00022801"/>
    </source>
</evidence>
<evidence type="ECO:0000313" key="7">
    <source>
        <dbReference type="Proteomes" id="UP000050909"/>
    </source>
</evidence>
<reference evidence="6 7" key="1">
    <citation type="journal article" date="2015" name="Genome Announc.">
        <title>Expanding the biotechnology potential of lactobacilli through comparative genomics of 213 strains and associated genera.</title>
        <authorList>
            <person name="Sun Z."/>
            <person name="Harris H.M."/>
            <person name="McCann A."/>
            <person name="Guo C."/>
            <person name="Argimon S."/>
            <person name="Zhang W."/>
            <person name="Yang X."/>
            <person name="Jeffery I.B."/>
            <person name="Cooney J.C."/>
            <person name="Kagawa T.F."/>
            <person name="Liu W."/>
            <person name="Song Y."/>
            <person name="Salvetti E."/>
            <person name="Wrobel A."/>
            <person name="Rasinkangas P."/>
            <person name="Parkhill J."/>
            <person name="Rea M.C."/>
            <person name="O'Sullivan O."/>
            <person name="Ritari J."/>
            <person name="Douillard F.P."/>
            <person name="Paul Ross R."/>
            <person name="Yang R."/>
            <person name="Briner A.E."/>
            <person name="Felis G.E."/>
            <person name="de Vos W.M."/>
            <person name="Barrangou R."/>
            <person name="Klaenhammer T.R."/>
            <person name="Caufield P.W."/>
            <person name="Cui Y."/>
            <person name="Zhang H."/>
            <person name="O'Toole P.W."/>
        </authorList>
    </citation>
    <scope>NUCLEOTIDE SEQUENCE [LARGE SCALE GENOMIC DNA]</scope>
    <source>
        <strain evidence="6 7">DSM 20534</strain>
    </source>
</reference>
<protein>
    <recommendedName>
        <fullName evidence="5">Putative 3-methyladenine DNA glycosylase</fullName>
        <ecNumber evidence="5">3.2.2.-</ecNumber>
    </recommendedName>
</protein>
<dbReference type="Proteomes" id="UP000050909">
    <property type="component" value="Unassembled WGS sequence"/>
</dbReference>
<name>A0A0R1GV99_9LACO</name>
<dbReference type="PATRIC" id="fig|1423722.3.peg.1016"/>
<dbReference type="SUPFAM" id="SSF50486">
    <property type="entry name" value="FMT C-terminal domain-like"/>
    <property type="match status" value="1"/>
</dbReference>
<dbReference type="GO" id="GO:0003905">
    <property type="term" value="F:alkylbase DNA N-glycosylase activity"/>
    <property type="evidence" value="ECO:0007669"/>
    <property type="project" value="InterPro"/>
</dbReference>
<dbReference type="PANTHER" id="PTHR10429:SF0">
    <property type="entry name" value="DNA-3-METHYLADENINE GLYCOSYLASE"/>
    <property type="match status" value="1"/>
</dbReference>
<accession>A0A0R1GV99</accession>
<dbReference type="NCBIfam" id="TIGR00567">
    <property type="entry name" value="3mg"/>
    <property type="match status" value="1"/>
</dbReference>
<keyword evidence="4 5" id="KW-0234">DNA repair</keyword>
<comment type="caution">
    <text evidence="6">The sequence shown here is derived from an EMBL/GenBank/DDBJ whole genome shotgun (WGS) entry which is preliminary data.</text>
</comment>
<dbReference type="CDD" id="cd00540">
    <property type="entry name" value="AAG"/>
    <property type="match status" value="1"/>
</dbReference>
<keyword evidence="2 5" id="KW-0227">DNA damage</keyword>
<dbReference type="Pfam" id="PF02245">
    <property type="entry name" value="Pur_DNA_glyco"/>
    <property type="match status" value="1"/>
</dbReference>
<dbReference type="InterPro" id="IPR003180">
    <property type="entry name" value="MPG"/>
</dbReference>
<dbReference type="RefSeq" id="WP_056945861.1">
    <property type="nucleotide sequence ID" value="NZ_AZCV01000002.1"/>
</dbReference>
<sequence length="210" mass="23212">MHSKLVSFFQNRSTAEIARDLLGRELTYDSPNGLVGGLIVETEAYLGPTDCAAHSYGGHRSPANEGLYCVGGSLYIYSRRQYYFLDISTQEKDNPEGILIRAIQPTIGQEIMLANRIKGGFELTNGPGKFMQAFGVVDKSADLLLLTDSPFTVNLDHKKTPNTIAASPRIGINASDATWANAPLRFYVSGNPFVSRLRKRDYDLANFGWR</sequence>
<evidence type="ECO:0000256" key="4">
    <source>
        <dbReference type="ARBA" id="ARBA00023204"/>
    </source>
</evidence>
<dbReference type="AlphaFoldDB" id="A0A0R1GV99"/>
<evidence type="ECO:0000313" key="6">
    <source>
        <dbReference type="EMBL" id="KRK38220.1"/>
    </source>
</evidence>
<dbReference type="Gene3D" id="3.10.300.10">
    <property type="entry name" value="Methylpurine-DNA glycosylase (MPG)"/>
    <property type="match status" value="1"/>
</dbReference>
<evidence type="ECO:0000256" key="2">
    <source>
        <dbReference type="ARBA" id="ARBA00022763"/>
    </source>
</evidence>
<dbReference type="GO" id="GO:0003677">
    <property type="term" value="F:DNA binding"/>
    <property type="evidence" value="ECO:0007669"/>
    <property type="project" value="InterPro"/>
</dbReference>
<dbReference type="PANTHER" id="PTHR10429">
    <property type="entry name" value="DNA-3-METHYLADENINE GLYCOSYLASE"/>
    <property type="match status" value="1"/>
</dbReference>
<dbReference type="EMBL" id="AZCV01000002">
    <property type="protein sequence ID" value="KRK38220.1"/>
    <property type="molecule type" value="Genomic_DNA"/>
</dbReference>
<evidence type="ECO:0000256" key="1">
    <source>
        <dbReference type="ARBA" id="ARBA00009232"/>
    </source>
</evidence>